<evidence type="ECO:0000256" key="11">
    <source>
        <dbReference type="ARBA" id="ARBA00022833"/>
    </source>
</evidence>
<keyword evidence="11 15" id="KW-0862">Zinc</keyword>
<dbReference type="STRING" id="763407.A0A163B4C8"/>
<gene>
    <name evidence="18" type="ORF">PHYBLDRAFT_80165</name>
</gene>
<feature type="region of interest" description="Disordered" evidence="16">
    <location>
        <begin position="373"/>
        <end position="426"/>
    </location>
</feature>
<organism evidence="18 19">
    <name type="scientific">Phycomyces blakesleeanus (strain ATCC 8743b / DSM 1359 / FGSC 10004 / NBRC 33097 / NRRL 1555)</name>
    <dbReference type="NCBI Taxonomy" id="763407"/>
    <lineage>
        <taxon>Eukaryota</taxon>
        <taxon>Fungi</taxon>
        <taxon>Fungi incertae sedis</taxon>
        <taxon>Mucoromycota</taxon>
        <taxon>Mucoromycotina</taxon>
        <taxon>Mucoromycetes</taxon>
        <taxon>Mucorales</taxon>
        <taxon>Phycomycetaceae</taxon>
        <taxon>Phycomyces</taxon>
    </lineage>
</organism>
<feature type="compositionally biased region" description="Polar residues" evidence="16">
    <location>
        <begin position="416"/>
        <end position="426"/>
    </location>
</feature>
<keyword evidence="19" id="KW-1185">Reference proteome</keyword>
<feature type="domain" description="CHHC U11-48K-type" evidence="17">
    <location>
        <begin position="69"/>
        <end position="96"/>
    </location>
</feature>
<evidence type="ECO:0000256" key="1">
    <source>
        <dbReference type="ARBA" id="ARBA00002267"/>
    </source>
</evidence>
<dbReference type="EC" id="2.1.1.225" evidence="3 15"/>
<proteinExistence type="inferred from homology"/>
<evidence type="ECO:0000256" key="15">
    <source>
        <dbReference type="RuleBase" id="RU367103"/>
    </source>
</evidence>
<dbReference type="Proteomes" id="UP000077315">
    <property type="component" value="Unassembled WGS sequence"/>
</dbReference>
<feature type="region of interest" description="Disordered" evidence="16">
    <location>
        <begin position="1"/>
        <end position="27"/>
    </location>
</feature>
<sequence length="478" mass="54483">MPKESRSRSSKAGKTPAPVPPPPNKPQQCHFYVARKSRYCSLPAKRTNKFCGEHLAEQQKAGDTETLRRIPCPYDPSHTIFEINLEHHMQTRCNARPKEQEQFYSLNVNCTLALTQEELDFQKTIQSHKNMYSLPWIARIQLSKLQKEDMRSVAEKVEKVYKEYVPKIEQVILTNPATASPRTAERFVKHLDQQSSLLGHMVQRGMLDDKKACFVEFGAGRGELSGFLKKALDEKNGEATYVLVDRKNVKSKLDPFLKGTDATHSVVQRVLIDIKDLDLSKVQALMNENQEMKKVVVLSKHLCGSATDITLKCLMNYVTNQREAGNLKPISGIIIALCCHQLCRYEMYPNHEYLKQTNISRVEFDRLSKMSSWATSGPTYDPKKSITETENVPLTEEEEEELADHADAGQEEGDADQTSNHYSGWDSSEREKIGYECKRVLDAGRMRYLQEHGFKVELVYYVDPKTSLENCALIATPE</sequence>
<evidence type="ECO:0000259" key="17">
    <source>
        <dbReference type="PROSITE" id="PS51800"/>
    </source>
</evidence>
<keyword evidence="6 15" id="KW-0808">Transferase</keyword>
<dbReference type="Pfam" id="PF05253">
    <property type="entry name" value="zf-U11-48K"/>
    <property type="match status" value="1"/>
</dbReference>
<dbReference type="PANTHER" id="PTHR12998">
    <property type="entry name" value="TRNA:M(4)X MODIFICATION ENZYME TRM13 HOMOLOG"/>
    <property type="match status" value="1"/>
</dbReference>
<keyword evidence="10 15" id="KW-0863">Zinc-finger</keyword>
<dbReference type="GeneID" id="29004467"/>
<keyword evidence="5 15" id="KW-0489">Methyltransferase</keyword>
<evidence type="ECO:0000256" key="7">
    <source>
        <dbReference type="ARBA" id="ARBA00022691"/>
    </source>
</evidence>
<evidence type="ECO:0000256" key="14">
    <source>
        <dbReference type="ARBA" id="ARBA00049393"/>
    </source>
</evidence>
<evidence type="ECO:0000256" key="3">
    <source>
        <dbReference type="ARBA" id="ARBA00012810"/>
    </source>
</evidence>
<evidence type="ECO:0000256" key="16">
    <source>
        <dbReference type="SAM" id="MobiDB-lite"/>
    </source>
</evidence>
<dbReference type="InterPro" id="IPR021721">
    <property type="entry name" value="Znf_CCCH-type_TRM13"/>
</dbReference>
<dbReference type="GO" id="GO:0106050">
    <property type="term" value="F:tRNA 2'-O-methyltransferase activity"/>
    <property type="evidence" value="ECO:0007669"/>
    <property type="project" value="UniProtKB-UniRule"/>
</dbReference>
<evidence type="ECO:0000313" key="18">
    <source>
        <dbReference type="EMBL" id="OAD78221.1"/>
    </source>
</evidence>
<dbReference type="FunCoup" id="A0A163B4C8">
    <property type="interactions" value="267"/>
</dbReference>
<dbReference type="Pfam" id="PF11722">
    <property type="entry name" value="zf-TRM13_CCCH"/>
    <property type="match status" value="1"/>
</dbReference>
<evidence type="ECO:0000256" key="2">
    <source>
        <dbReference type="ARBA" id="ARBA00005265"/>
    </source>
</evidence>
<evidence type="ECO:0000256" key="8">
    <source>
        <dbReference type="ARBA" id="ARBA00022694"/>
    </source>
</evidence>
<dbReference type="PROSITE" id="PS51800">
    <property type="entry name" value="ZF_CHHC_U11_48K"/>
    <property type="match status" value="1"/>
</dbReference>
<dbReference type="InParanoid" id="A0A163B4C8"/>
<comment type="function">
    <text evidence="1 15">tRNA methylase which 2'-O-methylates cytidine(4) in tRNA(Pro) and tRNA(Gly)(GCC), and adenosine(4) in tRNA(His).</text>
</comment>
<comment type="catalytic activity">
    <reaction evidence="14 15">
        <text>adenosine(4) in tRNA(His) + S-adenosyl-L-methionine = 2'-O-methyladenosine(4) in tRNA(His) + S-adenosyl-L-homocysteine + H(+)</text>
        <dbReference type="Rhea" id="RHEA:43196"/>
        <dbReference type="Rhea" id="RHEA-COMP:10401"/>
        <dbReference type="Rhea" id="RHEA-COMP:10402"/>
        <dbReference type="ChEBI" id="CHEBI:15378"/>
        <dbReference type="ChEBI" id="CHEBI:57856"/>
        <dbReference type="ChEBI" id="CHEBI:59789"/>
        <dbReference type="ChEBI" id="CHEBI:74411"/>
        <dbReference type="ChEBI" id="CHEBI:74477"/>
        <dbReference type="EC" id="2.1.1.225"/>
    </reaction>
</comment>
<dbReference type="GO" id="GO:0008270">
    <property type="term" value="F:zinc ion binding"/>
    <property type="evidence" value="ECO:0007669"/>
    <property type="project" value="UniProtKB-KW"/>
</dbReference>
<comment type="similarity">
    <text evidence="2 15">Belongs to the methyltransferase TRM13 family.</text>
</comment>
<evidence type="ECO:0000256" key="5">
    <source>
        <dbReference type="ARBA" id="ARBA00022603"/>
    </source>
</evidence>
<evidence type="ECO:0000256" key="6">
    <source>
        <dbReference type="ARBA" id="ARBA00022679"/>
    </source>
</evidence>
<evidence type="ECO:0000256" key="12">
    <source>
        <dbReference type="ARBA" id="ARBA00048165"/>
    </source>
</evidence>
<dbReference type="PANTHER" id="PTHR12998:SF0">
    <property type="entry name" value="TRNA:M(4)X MODIFICATION ENZYME TRM13 HOMOLOG"/>
    <property type="match status" value="1"/>
</dbReference>
<dbReference type="InterPro" id="IPR039044">
    <property type="entry name" value="Trm13"/>
</dbReference>
<dbReference type="InterPro" id="IPR022776">
    <property type="entry name" value="TRM13/UPF0224_CHHC_Znf_dom"/>
</dbReference>
<evidence type="ECO:0000256" key="10">
    <source>
        <dbReference type="ARBA" id="ARBA00022771"/>
    </source>
</evidence>
<dbReference type="InterPro" id="IPR007871">
    <property type="entry name" value="Methyltransferase_TRM13"/>
</dbReference>
<dbReference type="AlphaFoldDB" id="A0A163B4C8"/>
<keyword evidence="8 15" id="KW-0819">tRNA processing</keyword>
<accession>A0A163B4C8</accession>
<evidence type="ECO:0000256" key="9">
    <source>
        <dbReference type="ARBA" id="ARBA00022723"/>
    </source>
</evidence>
<keyword evidence="7 15" id="KW-0949">S-adenosyl-L-methionine</keyword>
<dbReference type="Pfam" id="PF05206">
    <property type="entry name" value="TRM13"/>
    <property type="match status" value="1"/>
</dbReference>
<dbReference type="VEuPathDB" id="FungiDB:PHYBLDRAFT_80165"/>
<name>A0A163B4C8_PHYB8</name>
<comment type="catalytic activity">
    <reaction evidence="13 15">
        <text>cytidine(4) in tRNA(Gly)(GCC) + S-adenosyl-L-methionine = 2'-O-methylcytidine(4) in tRNA(Gly)(GCC) + S-adenosyl-L-homocysteine + H(+)</text>
        <dbReference type="Rhea" id="RHEA:43192"/>
        <dbReference type="Rhea" id="RHEA-COMP:10399"/>
        <dbReference type="Rhea" id="RHEA-COMP:10400"/>
        <dbReference type="ChEBI" id="CHEBI:15378"/>
        <dbReference type="ChEBI" id="CHEBI:57856"/>
        <dbReference type="ChEBI" id="CHEBI:59789"/>
        <dbReference type="ChEBI" id="CHEBI:74495"/>
        <dbReference type="ChEBI" id="CHEBI:82748"/>
        <dbReference type="EC" id="2.1.1.225"/>
    </reaction>
</comment>
<dbReference type="EMBL" id="KV440973">
    <property type="protein sequence ID" value="OAD78221.1"/>
    <property type="molecule type" value="Genomic_DNA"/>
</dbReference>
<comment type="catalytic activity">
    <reaction evidence="12 15">
        <text>cytidine(4) in tRNA(Pro) + S-adenosyl-L-methionine = 2'-O-methylcytidine(4) in tRNA(Pro) + S-adenosyl-L-homocysteine + H(+)</text>
        <dbReference type="Rhea" id="RHEA:32767"/>
        <dbReference type="Rhea" id="RHEA-COMP:10397"/>
        <dbReference type="Rhea" id="RHEA-COMP:10398"/>
        <dbReference type="ChEBI" id="CHEBI:15378"/>
        <dbReference type="ChEBI" id="CHEBI:57856"/>
        <dbReference type="ChEBI" id="CHEBI:59789"/>
        <dbReference type="ChEBI" id="CHEBI:74495"/>
        <dbReference type="ChEBI" id="CHEBI:82748"/>
        <dbReference type="EC" id="2.1.1.225"/>
    </reaction>
</comment>
<dbReference type="OrthoDB" id="258806at2759"/>
<evidence type="ECO:0000256" key="4">
    <source>
        <dbReference type="ARBA" id="ARBA00015883"/>
    </source>
</evidence>
<keyword evidence="9 15" id="KW-0479">Metal-binding</keyword>
<dbReference type="GO" id="GO:0030488">
    <property type="term" value="P:tRNA methylation"/>
    <property type="evidence" value="ECO:0007669"/>
    <property type="project" value="InterPro"/>
</dbReference>
<protein>
    <recommendedName>
        <fullName evidence="4 15">tRNA:m(4)X modification enzyme TRM13</fullName>
        <ecNumber evidence="3 15">2.1.1.225</ecNumber>
    </recommendedName>
</protein>
<evidence type="ECO:0000256" key="13">
    <source>
        <dbReference type="ARBA" id="ARBA00048635"/>
    </source>
</evidence>
<reference evidence="19" key="1">
    <citation type="submission" date="2015-06" db="EMBL/GenBank/DDBJ databases">
        <title>Expansion of signal transduction pathways in fungi by whole-genome duplication.</title>
        <authorList>
            <consortium name="DOE Joint Genome Institute"/>
            <person name="Corrochano L.M."/>
            <person name="Kuo A."/>
            <person name="Marcet-Houben M."/>
            <person name="Polaino S."/>
            <person name="Salamov A."/>
            <person name="Villalobos J.M."/>
            <person name="Alvarez M.I."/>
            <person name="Avalos J."/>
            <person name="Benito E.P."/>
            <person name="Benoit I."/>
            <person name="Burger G."/>
            <person name="Camino L.P."/>
            <person name="Canovas D."/>
            <person name="Cerda-Olmedo E."/>
            <person name="Cheng J.-F."/>
            <person name="Dominguez A."/>
            <person name="Elias M."/>
            <person name="Eslava A.P."/>
            <person name="Glaser F."/>
            <person name="Grimwood J."/>
            <person name="Gutierrez G."/>
            <person name="Heitman J."/>
            <person name="Henrissat B."/>
            <person name="Iturriaga E.A."/>
            <person name="Lang B.F."/>
            <person name="Lavin J.L."/>
            <person name="Lee S."/>
            <person name="Li W."/>
            <person name="Lindquist E."/>
            <person name="Lopez-Garcia S."/>
            <person name="Luque E.M."/>
            <person name="Marcos A.T."/>
            <person name="Martin J."/>
            <person name="McCluskey K."/>
            <person name="Medina H.R."/>
            <person name="Miralles-Duran A."/>
            <person name="Miyazaki A."/>
            <person name="Munoz-Torres E."/>
            <person name="Oguiza J.A."/>
            <person name="Ohm R."/>
            <person name="Olmedo M."/>
            <person name="Orejas M."/>
            <person name="Ortiz-Castellanos L."/>
            <person name="Pisabarro A.G."/>
            <person name="Rodriguez-Romero J."/>
            <person name="Ruiz-Herrera J."/>
            <person name="Ruiz-Vazquez R."/>
            <person name="Sanz C."/>
            <person name="Schackwitz W."/>
            <person name="Schmutz J."/>
            <person name="Shahriari M."/>
            <person name="Shelest E."/>
            <person name="Silva-Franco F."/>
            <person name="Soanes D."/>
            <person name="Syed K."/>
            <person name="Tagua V.G."/>
            <person name="Talbot N.J."/>
            <person name="Thon M."/>
            <person name="De vries R.P."/>
            <person name="Wiebenga A."/>
            <person name="Yadav J.S."/>
            <person name="Braun E.L."/>
            <person name="Baker S."/>
            <person name="Garre V."/>
            <person name="Horwitz B."/>
            <person name="Torres-Martinez S."/>
            <person name="Idnurm A."/>
            <person name="Herrera-Estrella A."/>
            <person name="Gabaldon T."/>
            <person name="Grigoriev I.V."/>
        </authorList>
    </citation>
    <scope>NUCLEOTIDE SEQUENCE [LARGE SCALE GENOMIC DNA]</scope>
    <source>
        <strain evidence="19">NRRL 1555(-)</strain>
    </source>
</reference>
<dbReference type="RefSeq" id="XP_018296261.1">
    <property type="nucleotide sequence ID" value="XM_018443562.1"/>
</dbReference>
<evidence type="ECO:0000313" key="19">
    <source>
        <dbReference type="Proteomes" id="UP000077315"/>
    </source>
</evidence>